<reference evidence="21" key="3">
    <citation type="submission" date="2025-09" db="UniProtKB">
        <authorList>
            <consortium name="Ensembl"/>
        </authorList>
    </citation>
    <scope>IDENTIFICATION</scope>
</reference>
<comment type="similarity">
    <text evidence="3">Belongs to the tumor necrosis factor family.</text>
</comment>
<feature type="domain" description="THD" evidence="20">
    <location>
        <begin position="325"/>
        <end position="459"/>
    </location>
</feature>
<dbReference type="AlphaFoldDB" id="U3JNL3"/>
<evidence type="ECO:0000256" key="4">
    <source>
        <dbReference type="ARBA" id="ARBA00022473"/>
    </source>
</evidence>
<evidence type="ECO:0000256" key="8">
    <source>
        <dbReference type="ARBA" id="ARBA00022685"/>
    </source>
</evidence>
<dbReference type="PANTHER" id="PTHR15151:SF13">
    <property type="entry name" value="ECTODYSPLASIN-A"/>
    <property type="match status" value="1"/>
</dbReference>
<keyword evidence="15" id="KW-1015">Disulfide bond</keyword>
<dbReference type="PANTHER" id="PTHR15151">
    <property type="entry name" value="PROTEIN EIGER"/>
    <property type="match status" value="1"/>
</dbReference>
<evidence type="ECO:0000256" key="9">
    <source>
        <dbReference type="ARBA" id="ARBA00022692"/>
    </source>
</evidence>
<dbReference type="GeneTree" id="ENSGT00730000111220"/>
<dbReference type="GO" id="GO:0019221">
    <property type="term" value="P:cytokine-mediated signaling pathway"/>
    <property type="evidence" value="ECO:0007669"/>
    <property type="project" value="Ensembl"/>
</dbReference>
<dbReference type="Gene3D" id="2.60.120.40">
    <property type="match status" value="1"/>
</dbReference>
<keyword evidence="16" id="KW-0325">Glycoprotein</keyword>
<dbReference type="GO" id="GO:0060662">
    <property type="term" value="P:salivary gland cavitation"/>
    <property type="evidence" value="ECO:0007669"/>
    <property type="project" value="Ensembl"/>
</dbReference>
<dbReference type="Proteomes" id="UP000016665">
    <property type="component" value="Chromosome 4A"/>
</dbReference>
<evidence type="ECO:0000256" key="6">
    <source>
        <dbReference type="ARBA" id="ARBA00022514"/>
    </source>
</evidence>
<keyword evidence="6" id="KW-0202">Cytokine</keyword>
<evidence type="ECO:0000256" key="18">
    <source>
        <dbReference type="ARBA" id="ARBA00067607"/>
    </source>
</evidence>
<keyword evidence="12" id="KW-1133">Transmembrane helix</keyword>
<dbReference type="GO" id="GO:0038177">
    <property type="term" value="F:death receptor agonist activity"/>
    <property type="evidence" value="ECO:0007669"/>
    <property type="project" value="TreeGrafter"/>
</dbReference>
<name>U3JNL3_FICAL</name>
<evidence type="ECO:0000256" key="14">
    <source>
        <dbReference type="ARBA" id="ARBA00023136"/>
    </source>
</evidence>
<dbReference type="GO" id="GO:0043588">
    <property type="term" value="P:skin development"/>
    <property type="evidence" value="ECO:0007669"/>
    <property type="project" value="Ensembl"/>
</dbReference>
<dbReference type="SUPFAM" id="SSF49842">
    <property type="entry name" value="TNF-like"/>
    <property type="match status" value="1"/>
</dbReference>
<evidence type="ECO:0000256" key="16">
    <source>
        <dbReference type="ARBA" id="ARBA00023180"/>
    </source>
</evidence>
<dbReference type="GO" id="GO:0005581">
    <property type="term" value="C:collagen trimer"/>
    <property type="evidence" value="ECO:0007669"/>
    <property type="project" value="UniProtKB-KW"/>
</dbReference>
<dbReference type="GO" id="GO:0010467">
    <property type="term" value="P:gene expression"/>
    <property type="evidence" value="ECO:0007669"/>
    <property type="project" value="Ensembl"/>
</dbReference>
<dbReference type="eggNOG" id="ENOG502QUAV">
    <property type="taxonomic scope" value="Eukaryota"/>
</dbReference>
<dbReference type="GO" id="GO:0043473">
    <property type="term" value="P:pigmentation"/>
    <property type="evidence" value="ECO:0007669"/>
    <property type="project" value="Ensembl"/>
</dbReference>
<comment type="subunit">
    <text evidence="17">Homotrimer. The homotrimers may then dimerize and form higher-order oligomers.</text>
</comment>
<dbReference type="InterPro" id="IPR008983">
    <property type="entry name" value="Tumour_necrosis_fac-like_dom"/>
</dbReference>
<evidence type="ECO:0000256" key="7">
    <source>
        <dbReference type="ARBA" id="ARBA00022525"/>
    </source>
</evidence>
<evidence type="ECO:0000259" key="20">
    <source>
        <dbReference type="PROSITE" id="PS50049"/>
    </source>
</evidence>
<keyword evidence="22" id="KW-1185">Reference proteome</keyword>
<proteinExistence type="inferred from homology"/>
<reference evidence="21" key="2">
    <citation type="submission" date="2025-08" db="UniProtKB">
        <authorList>
            <consortium name="Ensembl"/>
        </authorList>
    </citation>
    <scope>IDENTIFICATION</scope>
</reference>
<evidence type="ECO:0000256" key="2">
    <source>
        <dbReference type="ARBA" id="ARBA00004613"/>
    </source>
</evidence>
<dbReference type="GO" id="GO:0030154">
    <property type="term" value="P:cell differentiation"/>
    <property type="evidence" value="ECO:0007669"/>
    <property type="project" value="UniProtKB-KW"/>
</dbReference>
<evidence type="ECO:0000313" key="21">
    <source>
        <dbReference type="Ensembl" id="ENSFALP00000004367.2"/>
    </source>
</evidence>
<evidence type="ECO:0000256" key="3">
    <source>
        <dbReference type="ARBA" id="ARBA00008670"/>
    </source>
</evidence>
<reference evidence="21 22" key="1">
    <citation type="journal article" date="2012" name="Nature">
        <title>The genomic landscape of species divergence in Ficedula flycatchers.</title>
        <authorList>
            <person name="Ellegren H."/>
            <person name="Smeds L."/>
            <person name="Burri R."/>
            <person name="Olason P.I."/>
            <person name="Backstrom N."/>
            <person name="Kawakami T."/>
            <person name="Kunstner A."/>
            <person name="Makinen H."/>
            <person name="Nadachowska-Brzyska K."/>
            <person name="Qvarnstrom A."/>
            <person name="Uebbing S."/>
            <person name="Wolf J.B."/>
        </authorList>
    </citation>
    <scope>NUCLEOTIDE SEQUENCE [LARGE SCALE GENOMIC DNA]</scope>
</reference>
<dbReference type="GO" id="GO:0005123">
    <property type="term" value="F:death receptor binding"/>
    <property type="evidence" value="ECO:0007669"/>
    <property type="project" value="TreeGrafter"/>
</dbReference>
<dbReference type="GO" id="GO:0090263">
    <property type="term" value="P:positive regulation of canonical Wnt signaling pathway"/>
    <property type="evidence" value="ECO:0007669"/>
    <property type="project" value="Ensembl"/>
</dbReference>
<dbReference type="Pfam" id="PF00229">
    <property type="entry name" value="TNF"/>
    <property type="match status" value="1"/>
</dbReference>
<evidence type="ECO:0000256" key="12">
    <source>
        <dbReference type="ARBA" id="ARBA00022989"/>
    </source>
</evidence>
<organism evidence="21 22">
    <name type="scientific">Ficedula albicollis</name>
    <name type="common">Collared flycatcher</name>
    <name type="synonym">Muscicapa albicollis</name>
    <dbReference type="NCBI Taxonomy" id="59894"/>
    <lineage>
        <taxon>Eukaryota</taxon>
        <taxon>Metazoa</taxon>
        <taxon>Chordata</taxon>
        <taxon>Craniata</taxon>
        <taxon>Vertebrata</taxon>
        <taxon>Euteleostomi</taxon>
        <taxon>Archelosauria</taxon>
        <taxon>Archosauria</taxon>
        <taxon>Dinosauria</taxon>
        <taxon>Saurischia</taxon>
        <taxon>Theropoda</taxon>
        <taxon>Coelurosauria</taxon>
        <taxon>Aves</taxon>
        <taxon>Neognathae</taxon>
        <taxon>Neoaves</taxon>
        <taxon>Telluraves</taxon>
        <taxon>Australaves</taxon>
        <taxon>Passeriformes</taxon>
        <taxon>Muscicapidae</taxon>
        <taxon>Ficedula</taxon>
    </lineage>
</organism>
<dbReference type="GO" id="GO:0005615">
    <property type="term" value="C:extracellular space"/>
    <property type="evidence" value="ECO:0007669"/>
    <property type="project" value="UniProtKB-KW"/>
</dbReference>
<dbReference type="GO" id="GO:0005125">
    <property type="term" value="F:cytokine activity"/>
    <property type="evidence" value="ECO:0007669"/>
    <property type="project" value="UniProtKB-KW"/>
</dbReference>
<keyword evidence="13" id="KW-0176">Collagen</keyword>
<dbReference type="GO" id="GO:0060070">
    <property type="term" value="P:canonical Wnt signaling pathway"/>
    <property type="evidence" value="ECO:0007669"/>
    <property type="project" value="Ensembl"/>
</dbReference>
<evidence type="ECO:0000313" key="22">
    <source>
        <dbReference type="Proteomes" id="UP000016665"/>
    </source>
</evidence>
<evidence type="ECO:0000256" key="13">
    <source>
        <dbReference type="ARBA" id="ARBA00023119"/>
    </source>
</evidence>
<dbReference type="PROSITE" id="PS50049">
    <property type="entry name" value="THD_2"/>
    <property type="match status" value="1"/>
</dbReference>
<dbReference type="GO" id="GO:0005886">
    <property type="term" value="C:plasma membrane"/>
    <property type="evidence" value="ECO:0007669"/>
    <property type="project" value="UniProtKB-SubCell"/>
</dbReference>
<keyword evidence="10" id="KW-0221">Differentiation</keyword>
<keyword evidence="5" id="KW-1003">Cell membrane</keyword>
<dbReference type="GO" id="GO:0005811">
    <property type="term" value="C:lipid droplet"/>
    <property type="evidence" value="ECO:0007669"/>
    <property type="project" value="Ensembl"/>
</dbReference>
<keyword evidence="14" id="KW-0472">Membrane</keyword>
<dbReference type="GO" id="GO:0006955">
    <property type="term" value="P:immune response"/>
    <property type="evidence" value="ECO:0007669"/>
    <property type="project" value="InterPro"/>
</dbReference>
<sequence>MKFFFWLLFFFFNLSVFSTFCLVFCFNLPLPEFYHTTENQLLQRHKQHPGAEILNPLLLSSLKLPSTKQTQAAQNLFLSASQSQNTSQGMLSSLPRAAPARQEAAVQQLAWLETSGRAVWREPPLLGGSALQSPAQKGWACTNSHLCLRSGAPTCSCLSWASGCCGVWIAPGAPEAEFSCSASQERGLGSCCGGSESSFVSTSKIPLALLNFFHPEEKLHVGEEGRRVRRNKRSKGSEGPDGPSSVKNKKKGKKAGPPGPNGPQGPPGPPGPQGPPGIPGIPGIPGTTVMGPPGPPGPPGPQGPPGVQGPSGATDKASSRDIQPAVVHLQGQGSAIQVKNDLSGGVLNDWSRITLNPKVFKLHARSGELEVLVDGTYFIYSQVYYINFTDFASYEVVVDEKPFLQCTRSIETGKTNFNTCYTAGVCLLKARQKIAVKMVHADISINMSKHTTFFGAIRLGDAPAS</sequence>
<keyword evidence="11" id="KW-0735">Signal-anchor</keyword>
<accession>U3JNL3</accession>
<dbReference type="FunFam" id="2.60.120.40:FF:000004">
    <property type="entry name" value="Ectodysplasin-A isoform A"/>
    <property type="match status" value="1"/>
</dbReference>
<protein>
    <recommendedName>
        <fullName evidence="18">Ectodysplasin-A</fullName>
    </recommendedName>
</protein>
<dbReference type="InterPro" id="IPR051748">
    <property type="entry name" value="TNF_Ligand_Superfamily"/>
</dbReference>
<keyword evidence="4" id="KW-0217">Developmental protein</keyword>
<keyword evidence="8" id="KW-0165">Cleavage on pair of basic residues</keyword>
<dbReference type="GO" id="GO:0061153">
    <property type="term" value="P:trachea gland development"/>
    <property type="evidence" value="ECO:0007669"/>
    <property type="project" value="Ensembl"/>
</dbReference>
<evidence type="ECO:0000256" key="15">
    <source>
        <dbReference type="ARBA" id="ARBA00023157"/>
    </source>
</evidence>
<evidence type="ECO:0000256" key="17">
    <source>
        <dbReference type="ARBA" id="ARBA00065274"/>
    </source>
</evidence>
<evidence type="ECO:0000256" key="11">
    <source>
        <dbReference type="ARBA" id="ARBA00022968"/>
    </source>
</evidence>
<dbReference type="GO" id="GO:0045177">
    <property type="term" value="C:apical part of cell"/>
    <property type="evidence" value="ECO:0007669"/>
    <property type="project" value="Ensembl"/>
</dbReference>
<gene>
    <name evidence="21" type="primary">EDA</name>
</gene>
<dbReference type="STRING" id="59894.ENSFALP00000004367"/>
<feature type="compositionally biased region" description="Pro residues" evidence="19">
    <location>
        <begin position="292"/>
        <end position="304"/>
    </location>
</feature>
<dbReference type="GO" id="GO:0043123">
    <property type="term" value="P:positive regulation of canonical NF-kappaB signal transduction"/>
    <property type="evidence" value="ECO:0007669"/>
    <property type="project" value="Ensembl"/>
</dbReference>
<keyword evidence="9" id="KW-0812">Transmembrane</keyword>
<comment type="subcellular location">
    <subcellularLocation>
        <location evidence="1">Cell membrane</location>
        <topology evidence="1">Single-pass type II membrane protein</topology>
    </subcellularLocation>
    <subcellularLocation>
        <location evidence="2">Secreted</location>
    </subcellularLocation>
</comment>
<dbReference type="HOGENOM" id="CLU_090525_0_0_1"/>
<dbReference type="InterPro" id="IPR006052">
    <property type="entry name" value="TNF_dom"/>
</dbReference>
<dbReference type="GO" id="GO:0007160">
    <property type="term" value="P:cell-matrix adhesion"/>
    <property type="evidence" value="ECO:0007669"/>
    <property type="project" value="Ensembl"/>
</dbReference>
<evidence type="ECO:0000256" key="1">
    <source>
        <dbReference type="ARBA" id="ARBA00004401"/>
    </source>
</evidence>
<dbReference type="GO" id="GO:0005789">
    <property type="term" value="C:endoplasmic reticulum membrane"/>
    <property type="evidence" value="ECO:0007669"/>
    <property type="project" value="Ensembl"/>
</dbReference>
<feature type="compositionally biased region" description="Pro residues" evidence="19">
    <location>
        <begin position="257"/>
        <end position="279"/>
    </location>
</feature>
<evidence type="ECO:0000256" key="5">
    <source>
        <dbReference type="ARBA" id="ARBA00022475"/>
    </source>
</evidence>
<dbReference type="GO" id="GO:0010628">
    <property type="term" value="P:positive regulation of gene expression"/>
    <property type="evidence" value="ECO:0007669"/>
    <property type="project" value="Ensembl"/>
</dbReference>
<feature type="region of interest" description="Disordered" evidence="19">
    <location>
        <begin position="223"/>
        <end position="321"/>
    </location>
</feature>
<dbReference type="Ensembl" id="ENSFALT00000004389.2">
    <property type="protein sequence ID" value="ENSFALP00000004367.2"/>
    <property type="gene ID" value="ENSFALG00000004193.2"/>
</dbReference>
<keyword evidence="7" id="KW-0964">Secreted</keyword>
<evidence type="ECO:0000256" key="19">
    <source>
        <dbReference type="SAM" id="MobiDB-lite"/>
    </source>
</evidence>
<evidence type="ECO:0000256" key="10">
    <source>
        <dbReference type="ARBA" id="ARBA00022782"/>
    </source>
</evidence>
<dbReference type="GO" id="GO:1901224">
    <property type="term" value="P:positive regulation of non-canonical NF-kappaB signal transduction"/>
    <property type="evidence" value="ECO:0007669"/>
    <property type="project" value="Ensembl"/>
</dbReference>
<dbReference type="GO" id="GO:0005164">
    <property type="term" value="F:tumor necrosis factor receptor binding"/>
    <property type="evidence" value="ECO:0007669"/>
    <property type="project" value="InterPro"/>
</dbReference>